<evidence type="ECO:0000313" key="13">
    <source>
        <dbReference type="EMBL" id="KAJ6792041.1"/>
    </source>
</evidence>
<comment type="subcellular location">
    <subcellularLocation>
        <location evidence="2">Cell membrane</location>
    </subcellularLocation>
    <subcellularLocation>
        <location evidence="1">Nucleus</location>
    </subcellularLocation>
</comment>
<comment type="caution">
    <text evidence="13">The sequence shown here is derived from an EMBL/GenBank/DDBJ whole genome shotgun (WGS) entry which is preliminary data.</text>
</comment>
<dbReference type="GO" id="GO:0008289">
    <property type="term" value="F:lipid binding"/>
    <property type="evidence" value="ECO:0007669"/>
    <property type="project" value="UniProtKB-KW"/>
</dbReference>
<reference evidence="13" key="2">
    <citation type="submission" date="2023-04" db="EMBL/GenBank/DDBJ databases">
        <authorList>
            <person name="Bruccoleri R.E."/>
            <person name="Oakeley E.J."/>
            <person name="Faust A.-M."/>
            <person name="Dessus-Babus S."/>
            <person name="Altorfer M."/>
            <person name="Burckhardt D."/>
            <person name="Oertli M."/>
            <person name="Naumann U."/>
            <person name="Petersen F."/>
            <person name="Wong J."/>
        </authorList>
    </citation>
    <scope>NUCLEOTIDE SEQUENCE</scope>
    <source>
        <strain evidence="13">GSM-AAB239-AS_SAM_17_03QT</strain>
        <tissue evidence="13">Leaf</tissue>
    </source>
</reference>
<dbReference type="GO" id="GO:0046872">
    <property type="term" value="F:metal ion binding"/>
    <property type="evidence" value="ECO:0007669"/>
    <property type="project" value="UniProtKB-KW"/>
</dbReference>
<dbReference type="SMART" id="SM00239">
    <property type="entry name" value="C2"/>
    <property type="match status" value="1"/>
</dbReference>
<dbReference type="PANTHER" id="PTHR45933:SF5">
    <property type="entry name" value="PROTEIN C2-DOMAIN ABA-RELATED 4"/>
    <property type="match status" value="1"/>
</dbReference>
<dbReference type="PANTHER" id="PTHR45933">
    <property type="entry name" value="PROTEIN C2-DOMAIN ABA-RELATED 4"/>
    <property type="match status" value="1"/>
</dbReference>
<evidence type="ECO:0000256" key="3">
    <source>
        <dbReference type="ARBA" id="ARBA00022468"/>
    </source>
</evidence>
<evidence type="ECO:0000256" key="4">
    <source>
        <dbReference type="ARBA" id="ARBA00022475"/>
    </source>
</evidence>
<accession>A0AAX6DJW0</accession>
<keyword evidence="4" id="KW-1003">Cell membrane</keyword>
<organism evidence="13 14">
    <name type="scientific">Iris pallida</name>
    <name type="common">Sweet iris</name>
    <dbReference type="NCBI Taxonomy" id="29817"/>
    <lineage>
        <taxon>Eukaryota</taxon>
        <taxon>Viridiplantae</taxon>
        <taxon>Streptophyta</taxon>
        <taxon>Embryophyta</taxon>
        <taxon>Tracheophyta</taxon>
        <taxon>Spermatophyta</taxon>
        <taxon>Magnoliopsida</taxon>
        <taxon>Liliopsida</taxon>
        <taxon>Asparagales</taxon>
        <taxon>Iridaceae</taxon>
        <taxon>Iridoideae</taxon>
        <taxon>Irideae</taxon>
        <taxon>Iris</taxon>
    </lineage>
</organism>
<comment type="similarity">
    <text evidence="11">Belongs to the plant CAR protein family.</text>
</comment>
<name>A0AAX6DJW0_IRIPA</name>
<evidence type="ECO:0000256" key="7">
    <source>
        <dbReference type="ARBA" id="ARBA00022837"/>
    </source>
</evidence>
<dbReference type="InterPro" id="IPR044562">
    <property type="entry name" value="CAR1-11"/>
</dbReference>
<proteinExistence type="inferred from homology"/>
<dbReference type="Gene3D" id="2.60.40.150">
    <property type="entry name" value="C2 domain"/>
    <property type="match status" value="1"/>
</dbReference>
<dbReference type="PROSITE" id="PS50004">
    <property type="entry name" value="C2"/>
    <property type="match status" value="1"/>
</dbReference>
<sequence>MVDSLSGLLKVRIQRGVDLAIRDVRMSSDPYVVLRMGKQKLKTKVIKKNVNPVWNEELTLCVEDPTLPVRLEVFDRDRFSADDPMGVAEFTIAPFMEAVKMNTGDLPDGTVIDKVMPCRKNCLAEESAIYCLKGRVMQDVVLRLRNVECGEIELQLEWFSIHGGKAGL</sequence>
<keyword evidence="9" id="KW-0472">Membrane</keyword>
<dbReference type="CDD" id="cd04038">
    <property type="entry name" value="C2_ArfGAP"/>
    <property type="match status" value="1"/>
</dbReference>
<dbReference type="GO" id="GO:0005634">
    <property type="term" value="C:nucleus"/>
    <property type="evidence" value="ECO:0007669"/>
    <property type="project" value="UniProtKB-SubCell"/>
</dbReference>
<dbReference type="GO" id="GO:0009738">
    <property type="term" value="P:abscisic acid-activated signaling pathway"/>
    <property type="evidence" value="ECO:0007669"/>
    <property type="project" value="UniProtKB-KW"/>
</dbReference>
<dbReference type="EMBL" id="JANAVB010044216">
    <property type="protein sequence ID" value="KAJ6792041.1"/>
    <property type="molecule type" value="Genomic_DNA"/>
</dbReference>
<evidence type="ECO:0000256" key="8">
    <source>
        <dbReference type="ARBA" id="ARBA00023121"/>
    </source>
</evidence>
<evidence type="ECO:0000256" key="11">
    <source>
        <dbReference type="ARBA" id="ARBA00024037"/>
    </source>
</evidence>
<dbReference type="Proteomes" id="UP001140949">
    <property type="component" value="Unassembled WGS sequence"/>
</dbReference>
<dbReference type="GO" id="GO:0005886">
    <property type="term" value="C:plasma membrane"/>
    <property type="evidence" value="ECO:0007669"/>
    <property type="project" value="UniProtKB-SubCell"/>
</dbReference>
<keyword evidence="8" id="KW-0446">Lipid-binding</keyword>
<evidence type="ECO:0000256" key="6">
    <source>
        <dbReference type="ARBA" id="ARBA00022723"/>
    </source>
</evidence>
<keyword evidence="7" id="KW-0106">Calcium</keyword>
<dbReference type="InterPro" id="IPR000008">
    <property type="entry name" value="C2_dom"/>
</dbReference>
<gene>
    <name evidence="13" type="ORF">M6B38_242830</name>
</gene>
<evidence type="ECO:0000256" key="9">
    <source>
        <dbReference type="ARBA" id="ARBA00023136"/>
    </source>
</evidence>
<evidence type="ECO:0000256" key="2">
    <source>
        <dbReference type="ARBA" id="ARBA00004236"/>
    </source>
</evidence>
<evidence type="ECO:0000313" key="14">
    <source>
        <dbReference type="Proteomes" id="UP001140949"/>
    </source>
</evidence>
<dbReference type="SUPFAM" id="SSF49562">
    <property type="entry name" value="C2 domain (Calcium/lipid-binding domain, CaLB)"/>
    <property type="match status" value="1"/>
</dbReference>
<keyword evidence="14" id="KW-1185">Reference proteome</keyword>
<dbReference type="Pfam" id="PF00168">
    <property type="entry name" value="C2"/>
    <property type="match status" value="1"/>
</dbReference>
<evidence type="ECO:0000256" key="1">
    <source>
        <dbReference type="ARBA" id="ARBA00004123"/>
    </source>
</evidence>
<evidence type="ECO:0000259" key="12">
    <source>
        <dbReference type="PROSITE" id="PS50004"/>
    </source>
</evidence>
<dbReference type="AlphaFoldDB" id="A0AAX6DJW0"/>
<keyword evidence="5" id="KW-0938">Abscisic acid signaling pathway</keyword>
<evidence type="ECO:0000256" key="10">
    <source>
        <dbReference type="ARBA" id="ARBA00023242"/>
    </source>
</evidence>
<evidence type="ECO:0000256" key="5">
    <source>
        <dbReference type="ARBA" id="ARBA00022682"/>
    </source>
</evidence>
<feature type="domain" description="C2" evidence="12">
    <location>
        <begin position="1"/>
        <end position="108"/>
    </location>
</feature>
<dbReference type="InterPro" id="IPR035892">
    <property type="entry name" value="C2_domain_sf"/>
</dbReference>
<dbReference type="GO" id="GO:0005096">
    <property type="term" value="F:GTPase activator activity"/>
    <property type="evidence" value="ECO:0007669"/>
    <property type="project" value="UniProtKB-KW"/>
</dbReference>
<keyword evidence="3" id="KW-0343">GTPase activation</keyword>
<protein>
    <submittedName>
        <fullName evidence="13">GTPase activating protein 1-like</fullName>
    </submittedName>
</protein>
<keyword evidence="6" id="KW-0479">Metal-binding</keyword>
<reference evidence="13" key="1">
    <citation type="journal article" date="2023" name="GigaByte">
        <title>Genome assembly of the bearded iris, Iris pallida Lam.</title>
        <authorList>
            <person name="Bruccoleri R.E."/>
            <person name="Oakeley E.J."/>
            <person name="Faust A.M.E."/>
            <person name="Altorfer M."/>
            <person name="Dessus-Babus S."/>
            <person name="Burckhardt D."/>
            <person name="Oertli M."/>
            <person name="Naumann U."/>
            <person name="Petersen F."/>
            <person name="Wong J."/>
        </authorList>
    </citation>
    <scope>NUCLEOTIDE SEQUENCE</scope>
    <source>
        <strain evidence="13">GSM-AAB239-AS_SAM_17_03QT</strain>
    </source>
</reference>
<keyword evidence="10" id="KW-0539">Nucleus</keyword>